<name>A0A914PX11_9BILA</name>
<dbReference type="AlphaFoldDB" id="A0A914PX11"/>
<feature type="compositionally biased region" description="Basic and acidic residues" evidence="1">
    <location>
        <begin position="545"/>
        <end position="556"/>
    </location>
</feature>
<accession>A0A914PX11</accession>
<feature type="compositionally biased region" description="Polar residues" evidence="1">
    <location>
        <begin position="208"/>
        <end position="225"/>
    </location>
</feature>
<feature type="compositionally biased region" description="Basic and acidic residues" evidence="1">
    <location>
        <begin position="157"/>
        <end position="182"/>
    </location>
</feature>
<dbReference type="WBParaSite" id="PDA_v2.g22864.t1">
    <property type="protein sequence ID" value="PDA_v2.g22864.t1"/>
    <property type="gene ID" value="PDA_v2.g22864"/>
</dbReference>
<feature type="compositionally biased region" description="Basic and acidic residues" evidence="1">
    <location>
        <begin position="584"/>
        <end position="595"/>
    </location>
</feature>
<keyword evidence="3" id="KW-1185">Reference proteome</keyword>
<evidence type="ECO:0000313" key="3">
    <source>
        <dbReference type="Proteomes" id="UP000887578"/>
    </source>
</evidence>
<proteinExistence type="predicted"/>
<sequence length="735" mass="83523">MLCILACWLICIIFEFFRKFEYLNFGYFTDCVINDKKKTKKGRGFSFFGKKSKDSKDDKKKKDLKEEKKKKGHLQKQRSTTKSPDAAAQGGISGQRGTPNQETAVEFSPHHKLKQHATPSKQKKPPEGFPQSYTVPNIKKFKIPSSSSENKAPKKISSFEHFKQQKPPSRNEKIKPNRKSDSDVPTPCGTPIHKKRHDKKRSKKNPSEVASNLAESPFKQKSTNARLPVLPQQQQQHRPRHIETVKTPKQSHPQQSSGLKSSGKRTPTKQQQKSKEKFEKLQSPSSSGIKLSSKSGKRVVRTSKFGEKLFQQSKSKSGSKSRKQNSDSQELFINTISPQSIQQSCGKKNNSSKNVNEKKKKDGISEEKPKKHKEQPQKSSDKGSSKNVQQQKSITLVFSDPKEYDAKKLLKFSNQKTSTSKPSDRKKTKSPKKKLDQKSSFSKSSTSKGRKYPDKTKIKSSKKKLSTSKSNSKSLPKRRKDISSDLIQKSSDKEGIKNVQQQITPVISDPKKYTTKKPLKSSDRKITKSLKQKSDLKKSNSKSSTEGRKDKSPDKKKNAKSPKKKSDRKMSTSKSDSKRRKEKKKEESLKSSEKRQQKLVVKKSVVVFPMKKKERSLKVNVNEVLRIGSVLERYGLDEQRRKAFEWLAENRNEALKDSPKFAYNLMVAIGDLNISQDLVIKILEIFLQNGSINQKEYFKHFAPLERSTIHISVAQFSHLLNVYGSQYQSSAADGS</sequence>
<protein>
    <submittedName>
        <fullName evidence="4">Uncharacterized protein</fullName>
    </submittedName>
</protein>
<dbReference type="Proteomes" id="UP000887578">
    <property type="component" value="Unplaced"/>
</dbReference>
<feature type="compositionally biased region" description="Basic and acidic residues" evidence="1">
    <location>
        <begin position="51"/>
        <end position="69"/>
    </location>
</feature>
<feature type="compositionally biased region" description="Basic residues" evidence="1">
    <location>
        <begin position="192"/>
        <end position="204"/>
    </location>
</feature>
<feature type="compositionally biased region" description="Basic and acidic residues" evidence="1">
    <location>
        <begin position="520"/>
        <end position="538"/>
    </location>
</feature>
<feature type="compositionally biased region" description="Polar residues" evidence="1">
    <location>
        <begin position="247"/>
        <end position="260"/>
    </location>
</feature>
<feature type="signal peptide" evidence="2">
    <location>
        <begin position="1"/>
        <end position="22"/>
    </location>
</feature>
<evidence type="ECO:0000313" key="4">
    <source>
        <dbReference type="WBParaSite" id="PDA_v2.g22864.t1"/>
    </source>
</evidence>
<feature type="compositionally biased region" description="Polar residues" evidence="1">
    <location>
        <begin position="327"/>
        <end position="346"/>
    </location>
</feature>
<feature type="compositionally biased region" description="Low complexity" evidence="1">
    <location>
        <begin position="281"/>
        <end position="294"/>
    </location>
</feature>
<feature type="compositionally biased region" description="Polar residues" evidence="1">
    <location>
        <begin position="385"/>
        <end position="396"/>
    </location>
</feature>
<reference evidence="4" key="1">
    <citation type="submission" date="2022-11" db="UniProtKB">
        <authorList>
            <consortium name="WormBaseParasite"/>
        </authorList>
    </citation>
    <scope>IDENTIFICATION</scope>
</reference>
<feature type="compositionally biased region" description="Low complexity" evidence="1">
    <location>
        <begin position="438"/>
        <end position="447"/>
    </location>
</feature>
<feature type="compositionally biased region" description="Basic residues" evidence="1">
    <location>
        <begin position="557"/>
        <end position="567"/>
    </location>
</feature>
<keyword evidence="2" id="KW-0732">Signal</keyword>
<feature type="chain" id="PRO_5037777907" evidence="2">
    <location>
        <begin position="23"/>
        <end position="735"/>
    </location>
</feature>
<evidence type="ECO:0000256" key="2">
    <source>
        <dbReference type="SAM" id="SignalP"/>
    </source>
</evidence>
<feature type="compositionally biased region" description="Basic and acidic residues" evidence="1">
    <location>
        <begin position="355"/>
        <end position="384"/>
    </location>
</feature>
<organism evidence="3 4">
    <name type="scientific">Panagrolaimus davidi</name>
    <dbReference type="NCBI Taxonomy" id="227884"/>
    <lineage>
        <taxon>Eukaryota</taxon>
        <taxon>Metazoa</taxon>
        <taxon>Ecdysozoa</taxon>
        <taxon>Nematoda</taxon>
        <taxon>Chromadorea</taxon>
        <taxon>Rhabditida</taxon>
        <taxon>Tylenchina</taxon>
        <taxon>Panagrolaimomorpha</taxon>
        <taxon>Panagrolaimoidea</taxon>
        <taxon>Panagrolaimidae</taxon>
        <taxon>Panagrolaimus</taxon>
    </lineage>
</organism>
<evidence type="ECO:0000256" key="1">
    <source>
        <dbReference type="SAM" id="MobiDB-lite"/>
    </source>
</evidence>
<feature type="region of interest" description="Disordered" evidence="1">
    <location>
        <begin position="46"/>
        <end position="595"/>
    </location>
</feature>